<dbReference type="Proteomes" id="UP001239445">
    <property type="component" value="Unassembled WGS sequence"/>
</dbReference>
<dbReference type="SMART" id="SM00823">
    <property type="entry name" value="PKS_PP"/>
    <property type="match status" value="2"/>
</dbReference>
<evidence type="ECO:0000256" key="5">
    <source>
        <dbReference type="SAM" id="MobiDB-lite"/>
    </source>
</evidence>
<dbReference type="Gene3D" id="3.40.366.10">
    <property type="entry name" value="Malonyl-Coenzyme A Acyl Carrier Protein, domain 2"/>
    <property type="match status" value="2"/>
</dbReference>
<dbReference type="Pfam" id="PF22621">
    <property type="entry name" value="CurL-like_PKS_C"/>
    <property type="match status" value="1"/>
</dbReference>
<keyword evidence="2" id="KW-0597">Phosphoprotein</keyword>
<sequence>MTTDTLFHFGDLTAEVLPTIQRLERLAAGCETLGAFIQRSTSRLRAVVSKSPACRKSTQFASILDLAVEASEQEFPSPAVSAALSCFAQLGDVIVALEVPGPVILGICTGLVAALTVACCRNIIEVLAVADDAVELAYVIGAEAGRRSGSIDTQKGSWSTLVTGVDHDQVQDTLDAFNKGLLSNHRAYISATGPSSVTISGPPAYTDALFADNLLKGSRRVSLPIFAAFHAEHLESIPFERVFSNVNDSLLKRTLQHTLISPHTGRRFQGSTFSTVFKESLQDIFQAPIEFKAYTEGLSKLLSQQSTLFSFGPVNSARAITLALSPFGIELAAGSFSEEQNLNTRAIAIVGMAARLPGSETLKEFWKVLEEGRDLHEKIRPDRFDVKTHCDPTGKTRNASLTPYGVFIDRPGYFDTRLFNMSPREAAQTDPQQRLMLLTTYEALEMAGYSPNATPSTNTRRIGSFIGQTSDDWREVNASQNVDTYFITGGIRAFGPGRLNYHFGWEGPSYSVDTACSSSAASIQLACSALLARECDMAVGGGANFLTASDLFAGLSRGSFLSKTGGCKTFDHDADGYVRADAVGVVVLKRLEDAMADRDNILAVVRSAVTNHSAEAVSITHPHAQTQERLFRTALSRAGVEPQDIDYAELHGTGTQAGDATETRSVTNVLARGRGSDNPLYIGTVKPNLGHGEAASGVTSLIKAIMVMRENMIPPHVGIKGRINQKLPPLAELNTHIAFNKTPFLPRANRKRRILINNFDAAGGNTSLVIEDPPVPITEGSDSRSHQVVVISGKTPYSAMENSKRLLDFIRRNPSARLEDIAYTTTARRMHHPLRSSYAVSSVEALAQNLERTIANGHWSKSTAPSAVFLFTGQGSQYLGMASELFGTPGTFRSTLQDLDRISMSHGFGSFLPLIESNSPTPNPLHTQLAIVSIELALAAWWKSIGVMPSAVLGHSLGEFAALCTAGVMSVSDCLYLVGKRASLMVEKCSPGTHSMLAIQASAEKSERLIEEARVSGCEVACVNGPASTVVSGAVDEISRLGMVCSSQGVKSTVLEVQFAFHSAQMDAILDEFEAAANMVKFAAPEIPVASTVLGTVMSEAIDSEYLRRQTRGRVQFLGALQSLQSNQRQTMWIETGPNPTCLGLVRSVFGDEQLLLPSLKRKESDWKTLSTSVARAYAAGIDIDWKEFHRPFERSLRLLEVPHYAFDLKNYWIQYEGDWAIRKGEAPAKAASESTLTSSLHRIESESNTASEIRVTFAADAKEPKLNKALRGHLVNGAGLCPSSVYADMAFTAAKYIRNRASPGNVSMDVRDMEVHKPLLIEPGETGQVILVTATWSKSSDKVIVSFGSRKGQEVQDHANCTVYYGNGDSWKTEWARTSYLVKSRFDHLVQASATGQTHKILRPMVYKLFSALVDYDTRYQGLREVYMDSSQFEAAAFVKFNTTEADGTFTYSPYWIDSLAHLSGFVLNGADNTPADSVYISHGWKSLKIVGELSAEKQYQSYVRMRETKTRGVMSGDVYFFEDGEVVALCEDLKFQRIRRDILNLIMPRTMTTTAAETITKTPPRRVVAPRRIPSRPVEAPFHGVLDLIASEVGVDVSELSDDAVFADLGVDSLLSISIAAKLSEQWSQEIPATLFMDCPTVGDLRAHFADNTAGVSSAECTEDESDVFSGCSSPETPASRVSQTPRSPNPGDDLIKKIIASEVGLDMDELDEDTPLADLGVDSLLSLSITAAIKAQTGRILPSSFLVENPTLAAVRSSLGGPRSPAPQQLARALAQVQAKPTALAAEAVLLQGEPKAGVPALFLLPDGSGSASSYVGLPRLCLPGAVYGLNSPFLQDPEAFTVPLQDVASAYVAEIRRVQPHGPYHLAGWSIGGTYAYEVASQLIQRHGQTVESLVLIDAPCPKSLPPLPTETISLLQKIGAFDGLKVNKRATAIRDGVLAHFAGSVNALKRYRPAAMPARLAAGIKSVTALWARQGVWETVGEDAKARFGAEDVRNAAADWIMDPRSDFGPGGWEALLPGREIKCKVVAGDHFSIMRKPGVVELGKQLADAVSFTGF</sequence>
<feature type="region of interest" description="C-terminal hotdog fold" evidence="4">
    <location>
        <begin position="1399"/>
        <end position="1546"/>
    </location>
</feature>
<feature type="region of interest" description="Disordered" evidence="5">
    <location>
        <begin position="1669"/>
        <end position="1696"/>
    </location>
</feature>
<proteinExistence type="predicted"/>
<dbReference type="InterPro" id="IPR020806">
    <property type="entry name" value="PKS_PP-bd"/>
</dbReference>
<evidence type="ECO:0000259" key="6">
    <source>
        <dbReference type="PROSITE" id="PS50075"/>
    </source>
</evidence>
<dbReference type="GO" id="GO:0016787">
    <property type="term" value="F:hydrolase activity"/>
    <property type="evidence" value="ECO:0007669"/>
    <property type="project" value="UniProtKB-KW"/>
</dbReference>
<evidence type="ECO:0000259" key="8">
    <source>
        <dbReference type="PROSITE" id="PS52019"/>
    </source>
</evidence>
<dbReference type="Pfam" id="PF00109">
    <property type="entry name" value="ketoacyl-synt"/>
    <property type="match status" value="1"/>
</dbReference>
<dbReference type="GO" id="GO:0004312">
    <property type="term" value="F:fatty acid synthase activity"/>
    <property type="evidence" value="ECO:0007669"/>
    <property type="project" value="TreeGrafter"/>
</dbReference>
<evidence type="ECO:0000256" key="2">
    <source>
        <dbReference type="ARBA" id="ARBA00022553"/>
    </source>
</evidence>
<feature type="domain" description="Carrier" evidence="6">
    <location>
        <begin position="1578"/>
        <end position="1655"/>
    </location>
</feature>
<dbReference type="Gene3D" id="3.30.70.3290">
    <property type="match status" value="1"/>
</dbReference>
<feature type="domain" description="Ketosynthase family 3 (KS3)" evidence="7">
    <location>
        <begin position="344"/>
        <end position="772"/>
    </location>
</feature>
<dbReference type="GO" id="GO:0006633">
    <property type="term" value="P:fatty acid biosynthetic process"/>
    <property type="evidence" value="ECO:0007669"/>
    <property type="project" value="InterPro"/>
</dbReference>
<gene>
    <name evidence="9" type="ORF">QBC47DRAFT_448852</name>
</gene>
<dbReference type="InterPro" id="IPR050091">
    <property type="entry name" value="PKS_NRPS_Biosynth_Enz"/>
</dbReference>
<keyword evidence="9" id="KW-0378">Hydrolase</keyword>
<dbReference type="Gene3D" id="3.40.50.1820">
    <property type="entry name" value="alpha/beta hydrolase"/>
    <property type="match status" value="1"/>
</dbReference>
<dbReference type="InterPro" id="IPR020841">
    <property type="entry name" value="PKS_Beta-ketoAc_synthase_dom"/>
</dbReference>
<dbReference type="PANTHER" id="PTHR43775:SF37">
    <property type="entry name" value="SI:DKEY-61P9.11"/>
    <property type="match status" value="1"/>
</dbReference>
<name>A0AAJ0BNQ1_9PEZI</name>
<dbReference type="GO" id="GO:0044550">
    <property type="term" value="P:secondary metabolite biosynthetic process"/>
    <property type="evidence" value="ECO:0007669"/>
    <property type="project" value="UniProtKB-ARBA"/>
</dbReference>
<dbReference type="Pfam" id="PF16073">
    <property type="entry name" value="SAT"/>
    <property type="match status" value="1"/>
</dbReference>
<evidence type="ECO:0000313" key="9">
    <source>
        <dbReference type="EMBL" id="KAK1760384.1"/>
    </source>
</evidence>
<feature type="active site" description="Proton acceptor; for dehydratase activity" evidence="4">
    <location>
        <position position="1274"/>
    </location>
</feature>
<evidence type="ECO:0000256" key="3">
    <source>
        <dbReference type="ARBA" id="ARBA00022679"/>
    </source>
</evidence>
<feature type="active site" description="Proton donor; for dehydratase activity" evidence="4">
    <location>
        <position position="1459"/>
    </location>
</feature>
<comment type="caution">
    <text evidence="9">The sequence shown here is derived from an EMBL/GenBank/DDBJ whole genome shotgun (WGS) entry which is preliminary data.</text>
</comment>
<dbReference type="Pfam" id="PF14765">
    <property type="entry name" value="PS-DH"/>
    <property type="match status" value="1"/>
</dbReference>
<dbReference type="CDD" id="cd00833">
    <property type="entry name" value="PKS"/>
    <property type="match status" value="1"/>
</dbReference>
<dbReference type="SMART" id="SM01294">
    <property type="entry name" value="PKS_PP_betabranch"/>
    <property type="match status" value="1"/>
</dbReference>
<dbReference type="InterPro" id="IPR049551">
    <property type="entry name" value="PKS_DH_C"/>
</dbReference>
<evidence type="ECO:0000256" key="4">
    <source>
        <dbReference type="PROSITE-ProRule" id="PRU01363"/>
    </source>
</evidence>
<organism evidence="9 10">
    <name type="scientific">Echria macrotheca</name>
    <dbReference type="NCBI Taxonomy" id="438768"/>
    <lineage>
        <taxon>Eukaryota</taxon>
        <taxon>Fungi</taxon>
        <taxon>Dikarya</taxon>
        <taxon>Ascomycota</taxon>
        <taxon>Pezizomycotina</taxon>
        <taxon>Sordariomycetes</taxon>
        <taxon>Sordariomycetidae</taxon>
        <taxon>Sordariales</taxon>
        <taxon>Schizotheciaceae</taxon>
        <taxon>Echria</taxon>
    </lineage>
</organism>
<dbReference type="InterPro" id="IPR032088">
    <property type="entry name" value="SAT"/>
</dbReference>
<dbReference type="SUPFAM" id="SSF47336">
    <property type="entry name" value="ACP-like"/>
    <property type="match status" value="2"/>
</dbReference>
<dbReference type="SUPFAM" id="SSF53901">
    <property type="entry name" value="Thiolase-like"/>
    <property type="match status" value="1"/>
</dbReference>
<dbReference type="InterPro" id="IPR014031">
    <property type="entry name" value="Ketoacyl_synth_C"/>
</dbReference>
<dbReference type="GO" id="GO:0004315">
    <property type="term" value="F:3-oxoacyl-[acyl-carrier-protein] synthase activity"/>
    <property type="evidence" value="ECO:0007669"/>
    <property type="project" value="InterPro"/>
</dbReference>
<dbReference type="SUPFAM" id="SSF53474">
    <property type="entry name" value="alpha/beta-Hydrolases"/>
    <property type="match status" value="1"/>
</dbReference>
<dbReference type="PROSITE" id="PS50075">
    <property type="entry name" value="CARRIER"/>
    <property type="match status" value="2"/>
</dbReference>
<dbReference type="SUPFAM" id="SSF52151">
    <property type="entry name" value="FabD/lysophospholipase-like"/>
    <property type="match status" value="1"/>
</dbReference>
<dbReference type="InterPro" id="IPR014043">
    <property type="entry name" value="Acyl_transferase_dom"/>
</dbReference>
<protein>
    <submittedName>
        <fullName evidence="9">Acyl transferase acyl hydrolase lysophospholipase</fullName>
    </submittedName>
</protein>
<dbReference type="Pfam" id="PF02801">
    <property type="entry name" value="Ketoacyl-synt_C"/>
    <property type="match status" value="1"/>
</dbReference>
<evidence type="ECO:0000313" key="10">
    <source>
        <dbReference type="Proteomes" id="UP001239445"/>
    </source>
</evidence>
<dbReference type="Gene3D" id="1.10.1200.10">
    <property type="entry name" value="ACP-like"/>
    <property type="match status" value="2"/>
</dbReference>
<dbReference type="InterPro" id="IPR016035">
    <property type="entry name" value="Acyl_Trfase/lysoPLipase"/>
</dbReference>
<dbReference type="SMART" id="SM00827">
    <property type="entry name" value="PKS_AT"/>
    <property type="match status" value="1"/>
</dbReference>
<dbReference type="Pfam" id="PF00550">
    <property type="entry name" value="PP-binding"/>
    <property type="match status" value="2"/>
</dbReference>
<accession>A0AAJ0BNQ1</accession>
<feature type="domain" description="PKS/mFAS DH" evidence="8">
    <location>
        <begin position="1242"/>
        <end position="1546"/>
    </location>
</feature>
<dbReference type="Pfam" id="PF00698">
    <property type="entry name" value="Acyl_transf_1"/>
    <property type="match status" value="1"/>
</dbReference>
<dbReference type="PROSITE" id="PS52019">
    <property type="entry name" value="PKS_MFAS_DH"/>
    <property type="match status" value="1"/>
</dbReference>
<dbReference type="Pfam" id="PF00975">
    <property type="entry name" value="Thioesterase"/>
    <property type="match status" value="1"/>
</dbReference>
<dbReference type="SUPFAM" id="SSF55048">
    <property type="entry name" value="Probable ACP-binding domain of malonyl-CoA ACP transacylase"/>
    <property type="match status" value="1"/>
</dbReference>
<evidence type="ECO:0000256" key="1">
    <source>
        <dbReference type="ARBA" id="ARBA00022450"/>
    </source>
</evidence>
<dbReference type="PANTHER" id="PTHR43775">
    <property type="entry name" value="FATTY ACID SYNTHASE"/>
    <property type="match status" value="1"/>
</dbReference>
<dbReference type="InterPro" id="IPR014030">
    <property type="entry name" value="Ketoacyl_synth_N"/>
</dbReference>
<dbReference type="FunFam" id="3.10.129.110:FF:000001">
    <property type="entry name" value="Sterigmatocystin biosynthesis polyketide synthase"/>
    <property type="match status" value="1"/>
</dbReference>
<keyword evidence="10" id="KW-1185">Reference proteome</keyword>
<feature type="compositionally biased region" description="Polar residues" evidence="5">
    <location>
        <begin position="1673"/>
        <end position="1689"/>
    </location>
</feature>
<keyword evidence="1" id="KW-0596">Phosphopantetheine</keyword>
<dbReference type="Gene3D" id="3.10.129.110">
    <property type="entry name" value="Polyketide synthase dehydratase"/>
    <property type="match status" value="1"/>
</dbReference>
<dbReference type="NCBIfam" id="TIGR04532">
    <property type="entry name" value="PT_fungal_PKS"/>
    <property type="match status" value="1"/>
</dbReference>
<feature type="domain" description="Carrier" evidence="6">
    <location>
        <begin position="1692"/>
        <end position="1766"/>
    </location>
</feature>
<dbReference type="InterPro" id="IPR049900">
    <property type="entry name" value="PKS_mFAS_DH"/>
</dbReference>
<dbReference type="InterPro" id="IPR036736">
    <property type="entry name" value="ACP-like_sf"/>
</dbReference>
<dbReference type="InterPro" id="IPR042104">
    <property type="entry name" value="PKS_dehydratase_sf"/>
</dbReference>
<dbReference type="InterPro" id="IPR009081">
    <property type="entry name" value="PP-bd_ACP"/>
</dbReference>
<dbReference type="InterPro" id="IPR001031">
    <property type="entry name" value="Thioesterase"/>
</dbReference>
<dbReference type="InterPro" id="IPR030918">
    <property type="entry name" value="PT_fungal_PKS"/>
</dbReference>
<evidence type="ECO:0000259" key="7">
    <source>
        <dbReference type="PROSITE" id="PS52004"/>
    </source>
</evidence>
<dbReference type="PROSITE" id="PS52004">
    <property type="entry name" value="KS3_2"/>
    <property type="match status" value="1"/>
</dbReference>
<dbReference type="PROSITE" id="PS00606">
    <property type="entry name" value="KS3_1"/>
    <property type="match status" value="1"/>
</dbReference>
<dbReference type="Gene3D" id="3.40.47.10">
    <property type="match status" value="1"/>
</dbReference>
<dbReference type="InterPro" id="IPR016036">
    <property type="entry name" value="Malonyl_transacylase_ACP-bd"/>
</dbReference>
<dbReference type="InterPro" id="IPR029058">
    <property type="entry name" value="AB_hydrolase_fold"/>
</dbReference>
<dbReference type="InterPro" id="IPR016039">
    <property type="entry name" value="Thiolase-like"/>
</dbReference>
<dbReference type="GO" id="GO:0031177">
    <property type="term" value="F:phosphopantetheine binding"/>
    <property type="evidence" value="ECO:0007669"/>
    <property type="project" value="InterPro"/>
</dbReference>
<dbReference type="InterPro" id="IPR018201">
    <property type="entry name" value="Ketoacyl_synth_AS"/>
</dbReference>
<dbReference type="EMBL" id="MU839827">
    <property type="protein sequence ID" value="KAK1760384.1"/>
    <property type="molecule type" value="Genomic_DNA"/>
</dbReference>
<dbReference type="InterPro" id="IPR001227">
    <property type="entry name" value="Ac_transferase_dom_sf"/>
</dbReference>
<feature type="region of interest" description="N-terminal hotdog fold" evidence="4">
    <location>
        <begin position="1242"/>
        <end position="1371"/>
    </location>
</feature>
<reference evidence="9" key="1">
    <citation type="submission" date="2023-06" db="EMBL/GenBank/DDBJ databases">
        <title>Genome-scale phylogeny and comparative genomics of the fungal order Sordariales.</title>
        <authorList>
            <consortium name="Lawrence Berkeley National Laboratory"/>
            <person name="Hensen N."/>
            <person name="Bonometti L."/>
            <person name="Westerberg I."/>
            <person name="Brannstrom I.O."/>
            <person name="Guillou S."/>
            <person name="Cros-Aarteil S."/>
            <person name="Calhoun S."/>
            <person name="Haridas S."/>
            <person name="Kuo A."/>
            <person name="Mondo S."/>
            <person name="Pangilinan J."/>
            <person name="Riley R."/>
            <person name="Labutti K."/>
            <person name="Andreopoulos B."/>
            <person name="Lipzen A."/>
            <person name="Chen C."/>
            <person name="Yanf M."/>
            <person name="Daum C."/>
            <person name="Ng V."/>
            <person name="Clum A."/>
            <person name="Steindorff A."/>
            <person name="Ohm R."/>
            <person name="Martin F."/>
            <person name="Silar P."/>
            <person name="Natvig D."/>
            <person name="Lalanne C."/>
            <person name="Gautier V."/>
            <person name="Ament-Velasquez S.L."/>
            <person name="Kruys A."/>
            <person name="Hutchinson M.I."/>
            <person name="Powell A.J."/>
            <person name="Barry K."/>
            <person name="Miller A.N."/>
            <person name="Grigoriev I.V."/>
            <person name="Debuchy R."/>
            <person name="Gladieux P."/>
            <person name="Thoren M.H."/>
            <person name="Johannesson H."/>
        </authorList>
    </citation>
    <scope>NUCLEOTIDE SEQUENCE</scope>
    <source>
        <strain evidence="9">PSN4</strain>
    </source>
</reference>
<dbReference type="SMART" id="SM00825">
    <property type="entry name" value="PKS_KS"/>
    <property type="match status" value="1"/>
</dbReference>
<keyword evidence="3 9" id="KW-0808">Transferase</keyword>